<organism evidence="3 4">
    <name type="scientific">Cucurbita moschata</name>
    <name type="common">Winter crookneck squash</name>
    <name type="synonym">Cucurbita pepo var. moschata</name>
    <dbReference type="NCBI Taxonomy" id="3662"/>
    <lineage>
        <taxon>Eukaryota</taxon>
        <taxon>Viridiplantae</taxon>
        <taxon>Streptophyta</taxon>
        <taxon>Embryophyta</taxon>
        <taxon>Tracheophyta</taxon>
        <taxon>Spermatophyta</taxon>
        <taxon>Magnoliopsida</taxon>
        <taxon>eudicotyledons</taxon>
        <taxon>Gunneridae</taxon>
        <taxon>Pentapetalae</taxon>
        <taxon>rosids</taxon>
        <taxon>fabids</taxon>
        <taxon>Cucurbitales</taxon>
        <taxon>Cucurbitaceae</taxon>
        <taxon>Cucurbiteae</taxon>
        <taxon>Cucurbita</taxon>
    </lineage>
</organism>
<proteinExistence type="predicted"/>
<evidence type="ECO:0000313" key="4">
    <source>
        <dbReference type="RefSeq" id="XP_022945248.1"/>
    </source>
</evidence>
<feature type="region of interest" description="Disordered" evidence="1">
    <location>
        <begin position="345"/>
        <end position="366"/>
    </location>
</feature>
<gene>
    <name evidence="4" type="primary">LOC111449550</name>
</gene>
<dbReference type="PROSITE" id="PS50011">
    <property type="entry name" value="PROTEIN_KINASE_DOM"/>
    <property type="match status" value="1"/>
</dbReference>
<dbReference type="InterPro" id="IPR011009">
    <property type="entry name" value="Kinase-like_dom_sf"/>
</dbReference>
<dbReference type="SUPFAM" id="SSF56112">
    <property type="entry name" value="Protein kinase-like (PK-like)"/>
    <property type="match status" value="1"/>
</dbReference>
<dbReference type="GO" id="GO:0004672">
    <property type="term" value="F:protein kinase activity"/>
    <property type="evidence" value="ECO:0007669"/>
    <property type="project" value="InterPro"/>
</dbReference>
<dbReference type="Gene3D" id="1.10.510.10">
    <property type="entry name" value="Transferase(Phosphotransferase) domain 1"/>
    <property type="match status" value="1"/>
</dbReference>
<dbReference type="InterPro" id="IPR050823">
    <property type="entry name" value="Plant_Ser_Thr_Prot_Kinase"/>
</dbReference>
<protein>
    <submittedName>
        <fullName evidence="4">Receptor-like protein kinase At1g72540 isoform X1</fullName>
    </submittedName>
</protein>
<accession>A0A6J1G0A1</accession>
<feature type="domain" description="Protein kinase" evidence="2">
    <location>
        <begin position="36"/>
        <end position="340"/>
    </location>
</feature>
<sequence length="366" mass="41431">MAEMQSFFNLHRAADSANGNVLIFTSEDLKTLTSNFHSNSLIGITQSGRFYRGQLRSAWSTGTEARNLTVKIWDQKPEFDNATTNEFLVREEVKLSTHPSLNGHPSLAKLIGYCCEDEVKGVVYDLDPLGSLQNLVARGNLQVHEPKNHCLRSSVPVFFFLLADDLNWLQRVEVILELARLLDFIHSQEKQSLPIKFRASNILLDWECKPKLCGTGADLNNFAQNPSSYFHLSTRGGSQGKMSTDIYSLGEILLGLIAKRAYEPEKLERENHHLVVNSLVSNWAKNEYRPNGSLVHETLQKDWGYTAEEGVELTELAIHSIEFFPRNRPSIKQILQHLEGLQVTQRLSDTRPRKKERKSPSSAMGI</sequence>
<dbReference type="Proteomes" id="UP000504609">
    <property type="component" value="Unplaced"/>
</dbReference>
<dbReference type="Gene3D" id="3.30.200.20">
    <property type="entry name" value="Phosphorylase Kinase, domain 1"/>
    <property type="match status" value="1"/>
</dbReference>
<dbReference type="PANTHER" id="PTHR45621">
    <property type="entry name" value="OS01G0588500 PROTEIN-RELATED"/>
    <property type="match status" value="1"/>
</dbReference>
<dbReference type="KEGG" id="cmos:111449550"/>
<reference evidence="4" key="1">
    <citation type="submission" date="2025-08" db="UniProtKB">
        <authorList>
            <consortium name="RefSeq"/>
        </authorList>
    </citation>
    <scope>IDENTIFICATION</scope>
    <source>
        <tissue evidence="4">Young leaves</tissue>
    </source>
</reference>
<dbReference type="GeneID" id="111449550"/>
<dbReference type="AlphaFoldDB" id="A0A6J1G0A1"/>
<evidence type="ECO:0000256" key="1">
    <source>
        <dbReference type="SAM" id="MobiDB-lite"/>
    </source>
</evidence>
<dbReference type="GO" id="GO:0005524">
    <property type="term" value="F:ATP binding"/>
    <property type="evidence" value="ECO:0007669"/>
    <property type="project" value="InterPro"/>
</dbReference>
<dbReference type="InterPro" id="IPR000719">
    <property type="entry name" value="Prot_kinase_dom"/>
</dbReference>
<keyword evidence="3" id="KW-1185">Reference proteome</keyword>
<name>A0A6J1G0A1_CUCMO</name>
<dbReference type="RefSeq" id="XP_022945248.1">
    <property type="nucleotide sequence ID" value="XM_023089480.1"/>
</dbReference>
<evidence type="ECO:0000313" key="3">
    <source>
        <dbReference type="Proteomes" id="UP000504609"/>
    </source>
</evidence>
<evidence type="ECO:0000259" key="2">
    <source>
        <dbReference type="PROSITE" id="PS50011"/>
    </source>
</evidence>